<accession>A0A1H2BQW3</accession>
<protein>
    <submittedName>
        <fullName evidence="2">Uncharacterized protein</fullName>
    </submittedName>
</protein>
<keyword evidence="3" id="KW-1185">Reference proteome</keyword>
<dbReference type="AlphaFoldDB" id="A0A1H2BQW3"/>
<name>A0A1H2BQW3_9MICC</name>
<evidence type="ECO:0000313" key="3">
    <source>
        <dbReference type="Proteomes" id="UP000198751"/>
    </source>
</evidence>
<sequence length="131" mass="14052">MEQTKNTNRGAPAQSAPARGGAAGLDVGAGPGVGLDLIVKEVLEVGAAKARALWCLHVHARKVRAAARDLADALAESRDVWNWPGDRLPVGDEMSQHVEKLTHRLRVETDAHHRLEGLFKTVGRGRSVQAV</sequence>
<dbReference type="EMBL" id="LT629779">
    <property type="protein sequence ID" value="SDT60563.1"/>
    <property type="molecule type" value="Genomic_DNA"/>
</dbReference>
<dbReference type="RefSeq" id="WP_231994380.1">
    <property type="nucleotide sequence ID" value="NZ_LT629779.1"/>
</dbReference>
<feature type="region of interest" description="Disordered" evidence="1">
    <location>
        <begin position="1"/>
        <end position="22"/>
    </location>
</feature>
<organism evidence="2 3">
    <name type="scientific">Pseudarthrobacter equi</name>
    <dbReference type="NCBI Taxonomy" id="728066"/>
    <lineage>
        <taxon>Bacteria</taxon>
        <taxon>Bacillati</taxon>
        <taxon>Actinomycetota</taxon>
        <taxon>Actinomycetes</taxon>
        <taxon>Micrococcales</taxon>
        <taxon>Micrococcaceae</taxon>
        <taxon>Pseudarthrobacter</taxon>
    </lineage>
</organism>
<proteinExistence type="predicted"/>
<evidence type="ECO:0000256" key="1">
    <source>
        <dbReference type="SAM" id="MobiDB-lite"/>
    </source>
</evidence>
<evidence type="ECO:0000313" key="2">
    <source>
        <dbReference type="EMBL" id="SDT60563.1"/>
    </source>
</evidence>
<gene>
    <name evidence="2" type="ORF">SAMN04489743_3892</name>
</gene>
<dbReference type="Proteomes" id="UP000198751">
    <property type="component" value="Chromosome I"/>
</dbReference>
<reference evidence="3" key="1">
    <citation type="submission" date="2016-10" db="EMBL/GenBank/DDBJ databases">
        <authorList>
            <person name="Varghese N."/>
            <person name="Submissions S."/>
        </authorList>
    </citation>
    <scope>NUCLEOTIDE SEQUENCE [LARGE SCALE GENOMIC DNA]</scope>
    <source>
        <strain evidence="3">IMMIB L-1606</strain>
    </source>
</reference>